<keyword evidence="3" id="KW-1185">Reference proteome</keyword>
<sequence>MFSTVEKKVVPLDEEAKRCNNRFSEAHKANQSKNFEDALRLVRVNLEEPGLDIVWQASNLIVGIDSKDSWDDEANIWYYKLHSVVARYRARAQFYRPPPDGGTDPYVAILERKLENLTQQRIEEDAEAPYLQNHAFDDAKEQLEMEAEAQTNTGQKLVLDVKGLTTKWKNLAHPCLPAESLEPPSDIDPAPEAHSTSAIDPNAEVSASQTDPGPTSQVDQVQEHDGTMDVASPSATDSVPNPEYLTLPKNHPALSYDITHDKPEVAPASNTSKRTRKRPENLDLSGLSAKRRITEAISMNSPGATKRMTRKDLINQFRIPDASTPTISLPLRSGKVPAFYDGLWGSGAPGEPRAETSVDNDKVEEGTVEKDSNDDVKMLGK</sequence>
<dbReference type="AlphaFoldDB" id="A0A6A6U9B7"/>
<reference evidence="2" key="1">
    <citation type="journal article" date="2020" name="Stud. Mycol.">
        <title>101 Dothideomycetes genomes: a test case for predicting lifestyles and emergence of pathogens.</title>
        <authorList>
            <person name="Haridas S."/>
            <person name="Albert R."/>
            <person name="Binder M."/>
            <person name="Bloem J."/>
            <person name="Labutti K."/>
            <person name="Salamov A."/>
            <person name="Andreopoulos B."/>
            <person name="Baker S."/>
            <person name="Barry K."/>
            <person name="Bills G."/>
            <person name="Bluhm B."/>
            <person name="Cannon C."/>
            <person name="Castanera R."/>
            <person name="Culley D."/>
            <person name="Daum C."/>
            <person name="Ezra D."/>
            <person name="Gonzalez J."/>
            <person name="Henrissat B."/>
            <person name="Kuo A."/>
            <person name="Liang C."/>
            <person name="Lipzen A."/>
            <person name="Lutzoni F."/>
            <person name="Magnuson J."/>
            <person name="Mondo S."/>
            <person name="Nolan M."/>
            <person name="Ohm R."/>
            <person name="Pangilinan J."/>
            <person name="Park H.-J."/>
            <person name="Ramirez L."/>
            <person name="Alfaro M."/>
            <person name="Sun H."/>
            <person name="Tritt A."/>
            <person name="Yoshinaga Y."/>
            <person name="Zwiers L.-H."/>
            <person name="Turgeon B."/>
            <person name="Goodwin S."/>
            <person name="Spatafora J."/>
            <person name="Crous P."/>
            <person name="Grigoriev I."/>
        </authorList>
    </citation>
    <scope>NUCLEOTIDE SEQUENCE</scope>
    <source>
        <strain evidence="2">CBS 115976</strain>
    </source>
</reference>
<feature type="region of interest" description="Disordered" evidence="1">
    <location>
        <begin position="177"/>
        <end position="285"/>
    </location>
</feature>
<protein>
    <submittedName>
        <fullName evidence="2">Uncharacterized protein</fullName>
    </submittedName>
</protein>
<evidence type="ECO:0000313" key="3">
    <source>
        <dbReference type="Proteomes" id="UP000799302"/>
    </source>
</evidence>
<evidence type="ECO:0000256" key="1">
    <source>
        <dbReference type="SAM" id="MobiDB-lite"/>
    </source>
</evidence>
<feature type="compositionally biased region" description="Polar residues" evidence="1">
    <location>
        <begin position="194"/>
        <end position="220"/>
    </location>
</feature>
<gene>
    <name evidence="2" type="ORF">BT63DRAFT_440923</name>
</gene>
<evidence type="ECO:0000313" key="2">
    <source>
        <dbReference type="EMBL" id="KAF2668865.1"/>
    </source>
</evidence>
<dbReference type="Proteomes" id="UP000799302">
    <property type="component" value="Unassembled WGS sequence"/>
</dbReference>
<accession>A0A6A6U9B7</accession>
<feature type="compositionally biased region" description="Basic and acidic residues" evidence="1">
    <location>
        <begin position="352"/>
        <end position="381"/>
    </location>
</feature>
<feature type="region of interest" description="Disordered" evidence="1">
    <location>
        <begin position="343"/>
        <end position="381"/>
    </location>
</feature>
<name>A0A6A6U9B7_9PEZI</name>
<organism evidence="2 3">
    <name type="scientific">Microthyrium microscopicum</name>
    <dbReference type="NCBI Taxonomy" id="703497"/>
    <lineage>
        <taxon>Eukaryota</taxon>
        <taxon>Fungi</taxon>
        <taxon>Dikarya</taxon>
        <taxon>Ascomycota</taxon>
        <taxon>Pezizomycotina</taxon>
        <taxon>Dothideomycetes</taxon>
        <taxon>Dothideomycetes incertae sedis</taxon>
        <taxon>Microthyriales</taxon>
        <taxon>Microthyriaceae</taxon>
        <taxon>Microthyrium</taxon>
    </lineage>
</organism>
<dbReference type="EMBL" id="MU004236">
    <property type="protein sequence ID" value="KAF2668865.1"/>
    <property type="molecule type" value="Genomic_DNA"/>
</dbReference>
<proteinExistence type="predicted"/>